<evidence type="ECO:0000313" key="3">
    <source>
        <dbReference type="EMBL" id="KIO44209.1"/>
    </source>
</evidence>
<dbReference type="OrthoDB" id="1020756at2"/>
<evidence type="ECO:0000313" key="6">
    <source>
        <dbReference type="Proteomes" id="UP000031980"/>
    </source>
</evidence>
<feature type="transmembrane region" description="Helical" evidence="1">
    <location>
        <begin position="228"/>
        <end position="248"/>
    </location>
</feature>
<dbReference type="AlphaFoldDB" id="A0A0C3RFU9"/>
<organism evidence="3 6">
    <name type="scientific">Sanguibacteroides justesenii</name>
    <dbReference type="NCBI Taxonomy" id="1547597"/>
    <lineage>
        <taxon>Bacteria</taxon>
        <taxon>Pseudomonadati</taxon>
        <taxon>Bacteroidota</taxon>
        <taxon>Bacteroidia</taxon>
        <taxon>Bacteroidales</taxon>
        <taxon>Porphyromonadaceae</taxon>
        <taxon>Sanguibacteroides</taxon>
    </lineage>
</organism>
<dbReference type="GO" id="GO:0140359">
    <property type="term" value="F:ABC-type transporter activity"/>
    <property type="evidence" value="ECO:0007669"/>
    <property type="project" value="InterPro"/>
</dbReference>
<dbReference type="EMBL" id="JPIT01000007">
    <property type="protein sequence ID" value="KIO47127.1"/>
    <property type="molecule type" value="Genomic_DNA"/>
</dbReference>
<gene>
    <name evidence="3" type="ORF">BA92_12640</name>
    <name evidence="4" type="ORF">IE90_00545</name>
</gene>
<dbReference type="RefSeq" id="WP_041501976.1">
    <property type="nucleotide sequence ID" value="NZ_JPIT01000007.1"/>
</dbReference>
<dbReference type="Proteomes" id="UP000031937">
    <property type="component" value="Unassembled WGS sequence"/>
</dbReference>
<dbReference type="GO" id="GO:0005886">
    <property type="term" value="C:plasma membrane"/>
    <property type="evidence" value="ECO:0007669"/>
    <property type="project" value="UniProtKB-SubCell"/>
</dbReference>
<feature type="transmembrane region" description="Helical" evidence="1">
    <location>
        <begin position="117"/>
        <end position="138"/>
    </location>
</feature>
<feature type="transmembrane region" description="Helical" evidence="1">
    <location>
        <begin position="741"/>
        <end position="760"/>
    </location>
</feature>
<dbReference type="Pfam" id="PF12679">
    <property type="entry name" value="ABC2_membrane_2"/>
    <property type="match status" value="1"/>
</dbReference>
<feature type="transmembrane region" description="Helical" evidence="1">
    <location>
        <begin position="255"/>
        <end position="275"/>
    </location>
</feature>
<keyword evidence="6" id="KW-1185">Reference proteome</keyword>
<proteinExistence type="predicted"/>
<evidence type="ECO:0000313" key="4">
    <source>
        <dbReference type="EMBL" id="KIO47127.1"/>
    </source>
</evidence>
<dbReference type="Pfam" id="PF09822">
    <property type="entry name" value="ABC_transp_aux"/>
    <property type="match status" value="1"/>
</dbReference>
<feature type="transmembrane region" description="Helical" evidence="1">
    <location>
        <begin position="144"/>
        <end position="167"/>
    </location>
</feature>
<feature type="domain" description="ABC-type uncharacterised transport system" evidence="2">
    <location>
        <begin position="452"/>
        <end position="549"/>
    </location>
</feature>
<accession>A0A0C3RFU9</accession>
<protein>
    <submittedName>
        <fullName evidence="3">ABC transporter</fullName>
    </submittedName>
</protein>
<name>A0A0C3RFU9_9PORP</name>
<evidence type="ECO:0000256" key="1">
    <source>
        <dbReference type="SAM" id="Phobius"/>
    </source>
</evidence>
<feature type="transmembrane region" description="Helical" evidence="1">
    <location>
        <begin position="20"/>
        <end position="40"/>
    </location>
</feature>
<keyword evidence="1" id="KW-1133">Transmembrane helix</keyword>
<reference evidence="4 5" key="2">
    <citation type="submission" date="2014-07" db="EMBL/GenBank/DDBJ databases">
        <title>Porphyromonadaceae bacterium OUH 334697 = ATCC BAA-2682 = DSM 28341 draft genome.</title>
        <authorList>
            <person name="Sydenham T.V."/>
            <person name="Hasman H."/>
            <person name="Justesen U.S."/>
        </authorList>
    </citation>
    <scope>NUCLEOTIDE SEQUENCE [LARGE SCALE GENOMIC DNA]</scope>
    <source>
        <strain evidence="4 5">OUH 334697</strain>
    </source>
</reference>
<dbReference type="Proteomes" id="UP000031980">
    <property type="component" value="Unassembled WGS sequence"/>
</dbReference>
<reference evidence="3 6" key="1">
    <citation type="submission" date="2014-07" db="EMBL/GenBank/DDBJ databases">
        <title>Porphyromonadaceae bacterium OUH 308042 = ATCC BAA-2681 = DSM 28342 draft genome.</title>
        <authorList>
            <person name="Sydenham T.V."/>
            <person name="Hasman H."/>
            <person name="Justensen U.S."/>
        </authorList>
    </citation>
    <scope>NUCLEOTIDE SEQUENCE [LARGE SCALE GENOMIC DNA]</scope>
    <source>
        <strain evidence="3 6">OUH 308042</strain>
    </source>
</reference>
<comment type="caution">
    <text evidence="3">The sequence shown here is derived from an EMBL/GenBank/DDBJ whole genome shotgun (WGS) entry which is preliminary data.</text>
</comment>
<dbReference type="EMBL" id="JPIU01000040">
    <property type="protein sequence ID" value="KIO44209.1"/>
    <property type="molecule type" value="Genomic_DNA"/>
</dbReference>
<keyword evidence="1" id="KW-0472">Membrane</keyword>
<evidence type="ECO:0000313" key="5">
    <source>
        <dbReference type="Proteomes" id="UP000031937"/>
    </source>
</evidence>
<feature type="transmembrane region" description="Helical" evidence="1">
    <location>
        <begin position="60"/>
        <end position="79"/>
    </location>
</feature>
<keyword evidence="1" id="KW-0812">Transmembrane</keyword>
<feature type="transmembrane region" description="Helical" evidence="1">
    <location>
        <begin position="174"/>
        <end position="192"/>
    </location>
</feature>
<evidence type="ECO:0000259" key="2">
    <source>
        <dbReference type="Pfam" id="PF09822"/>
    </source>
</evidence>
<sequence>MKTIYKIAKTELQTLFYSPIAWLILIIFTFQCSMTFSNLMSGFVRSESLGYGNYNVTLGLYSGMRGLFTAVQSYLYLYIPLLTMSLMSRELGSGSIKLLYSSPVTNWQIILGKYASMMVYALVLIGILTIYSIYAAFAVKDFDIPVILSGMLGLYLLICAYAAIGLFMSSLTSYQIVAAVGTLAILAGLSYVKDLWQDLDFVRDITFWLAISGRAGEFVNGLICSEDVIYFLIVIGLFLFMSVIRLQACRQKSSWAVNFGKYAGVWFVALFIGYLSSRPSLMSFYDATETKQNTLTQNSQDIVARMDGKLKMTTYVNILDRYYWIGMPSYRNWDRRNFRQYLRFKPDMSMKYVFYYDSVKDMKALEKRFPNMTLEQMGKRMIEITRLDSNRILKPEQIREQIDLKPEMNRFVRLLERENGQKTFLRVFDDLTIFPGESEISAAFKRIVMKLPKVGFLTGHGERNTEREGDRDYSMFTRDKPFRYSLINQGFDFESVTLDKEVPADVNILVIAETRQPLTAEEQVNLDKYIARGGNLLIAGEPKRCDVTNVLVEPFGVRFIPGTLVRPTENFQSDLIVARPTREAADFSYIYNTMRRREYVATMPGCSGLDYVTDKGFDVTPLFVSDTIDCWNELQTTNFVDDTARFNPSSGEIQKTFVTALALSRKIGDKEQRVMIFGDADCISNGELGISRKGIRASNYSIIQGAFFWLSNEEVPIDVRRQTPPDNKVYPSETGMYITKIIFMGILPAILLFITIFIWIRRRGR</sequence>
<dbReference type="InterPro" id="IPR019196">
    <property type="entry name" value="ABC_transp_unknown"/>
</dbReference>